<name>A0A840AZ78_9SPHN</name>
<evidence type="ECO:0000313" key="3">
    <source>
        <dbReference type="Proteomes" id="UP000581447"/>
    </source>
</evidence>
<evidence type="ECO:0000256" key="1">
    <source>
        <dbReference type="SAM" id="MobiDB-lite"/>
    </source>
</evidence>
<organism evidence="2 3">
    <name type="scientific">Sphingorhabdus rigui</name>
    <dbReference type="NCBI Taxonomy" id="1282858"/>
    <lineage>
        <taxon>Bacteria</taxon>
        <taxon>Pseudomonadati</taxon>
        <taxon>Pseudomonadota</taxon>
        <taxon>Alphaproteobacteria</taxon>
        <taxon>Sphingomonadales</taxon>
        <taxon>Sphingomonadaceae</taxon>
        <taxon>Sphingorhabdus</taxon>
    </lineage>
</organism>
<comment type="caution">
    <text evidence="2">The sequence shown here is derived from an EMBL/GenBank/DDBJ whole genome shotgun (WGS) entry which is preliminary data.</text>
</comment>
<evidence type="ECO:0000313" key="2">
    <source>
        <dbReference type="EMBL" id="MBB3942322.1"/>
    </source>
</evidence>
<feature type="region of interest" description="Disordered" evidence="1">
    <location>
        <begin position="43"/>
        <end position="73"/>
    </location>
</feature>
<proteinExistence type="predicted"/>
<dbReference type="EMBL" id="JACIEA010000001">
    <property type="protein sequence ID" value="MBB3942322.1"/>
    <property type="molecule type" value="Genomic_DNA"/>
</dbReference>
<reference evidence="2 3" key="1">
    <citation type="submission" date="2020-08" db="EMBL/GenBank/DDBJ databases">
        <title>Genomic Encyclopedia of Type Strains, Phase IV (KMG-IV): sequencing the most valuable type-strain genomes for metagenomic binning, comparative biology and taxonomic classification.</title>
        <authorList>
            <person name="Goeker M."/>
        </authorList>
    </citation>
    <scope>NUCLEOTIDE SEQUENCE [LARGE SCALE GENOMIC DNA]</scope>
    <source>
        <strain evidence="2 3">DSM 29050</strain>
    </source>
</reference>
<dbReference type="AlphaFoldDB" id="A0A840AZ78"/>
<sequence>MNSGPSLHRYQPDQVQRVGWRYPSLSVTRLPGDEDVIGARSVSVQQDEYRDGNDARQNGAGNPPTSLLFKHCS</sequence>
<gene>
    <name evidence="2" type="ORF">GGR91_000544</name>
</gene>
<feature type="compositionally biased region" description="Polar residues" evidence="1">
    <location>
        <begin position="55"/>
        <end position="65"/>
    </location>
</feature>
<keyword evidence="3" id="KW-1185">Reference proteome</keyword>
<protein>
    <submittedName>
        <fullName evidence="2">Uncharacterized protein</fullName>
    </submittedName>
</protein>
<dbReference type="Proteomes" id="UP000581447">
    <property type="component" value="Unassembled WGS sequence"/>
</dbReference>
<accession>A0A840AZ78</accession>